<dbReference type="InterPro" id="IPR013840">
    <property type="entry name" value="DNAligase_N"/>
</dbReference>
<evidence type="ECO:0000256" key="15">
    <source>
        <dbReference type="HAMAP-Rule" id="MF_01588"/>
    </source>
</evidence>
<accession>A0A928VUN5</accession>
<comment type="cofactor">
    <cofactor evidence="15">
        <name>Mg(2+)</name>
        <dbReference type="ChEBI" id="CHEBI:18420"/>
    </cofactor>
    <cofactor evidence="15">
        <name>Mn(2+)</name>
        <dbReference type="ChEBI" id="CHEBI:29035"/>
    </cofactor>
</comment>
<dbReference type="PROSITE" id="PS50172">
    <property type="entry name" value="BRCT"/>
    <property type="match status" value="1"/>
</dbReference>
<evidence type="ECO:0000256" key="7">
    <source>
        <dbReference type="ARBA" id="ARBA00022763"/>
    </source>
</evidence>
<feature type="binding site" evidence="15">
    <location>
        <position position="136"/>
    </location>
    <ligand>
        <name>NAD(+)</name>
        <dbReference type="ChEBI" id="CHEBI:57540"/>
    </ligand>
</feature>
<feature type="binding site" evidence="15">
    <location>
        <begin position="82"/>
        <end position="83"/>
    </location>
    <ligand>
        <name>NAD(+)</name>
        <dbReference type="ChEBI" id="CHEBI:57540"/>
    </ligand>
</feature>
<dbReference type="Gene3D" id="6.20.10.30">
    <property type="match status" value="1"/>
</dbReference>
<keyword evidence="10 15" id="KW-0520">NAD</keyword>
<dbReference type="Gene3D" id="2.40.50.140">
    <property type="entry name" value="Nucleic acid-binding proteins"/>
    <property type="match status" value="1"/>
</dbReference>
<feature type="active site" description="N6-AMP-lysine intermediate" evidence="15">
    <location>
        <position position="115"/>
    </location>
</feature>
<dbReference type="GO" id="GO:0003911">
    <property type="term" value="F:DNA ligase (NAD+) activity"/>
    <property type="evidence" value="ECO:0007669"/>
    <property type="project" value="UniProtKB-UniRule"/>
</dbReference>
<dbReference type="PIRSF" id="PIRSF001604">
    <property type="entry name" value="LigA"/>
    <property type="match status" value="1"/>
</dbReference>
<dbReference type="InterPro" id="IPR004150">
    <property type="entry name" value="NAD_DNA_ligase_OB"/>
</dbReference>
<feature type="binding site" evidence="15">
    <location>
        <position position="113"/>
    </location>
    <ligand>
        <name>NAD(+)</name>
        <dbReference type="ChEBI" id="CHEBI:57540"/>
    </ligand>
</feature>
<dbReference type="SMART" id="SM00532">
    <property type="entry name" value="LIGANc"/>
    <property type="match status" value="1"/>
</dbReference>
<evidence type="ECO:0000256" key="13">
    <source>
        <dbReference type="ARBA" id="ARBA00034005"/>
    </source>
</evidence>
<feature type="binding site" evidence="15">
    <location>
        <position position="173"/>
    </location>
    <ligand>
        <name>NAD(+)</name>
        <dbReference type="ChEBI" id="CHEBI:57540"/>
    </ligand>
</feature>
<dbReference type="InterPro" id="IPR004149">
    <property type="entry name" value="Znf_DNAligase_C4"/>
</dbReference>
<sequence>MSHPPATRIVELRKLLQTASYNYYVLDAPTLEDAVYDKLYRELQTLEQAHPDRITPDSPTQRVGEKPASQFVSVKHNIPLYSLENAFDRADLEKWQERWQRVEDAPQFAYVCELKIDGNAMALTYENGVFVRGVTRGDGIAGEDITQNVKTIRSIPLRLALENPPPIVEVRGEAFLPNDVFDAINADRAAKGEQLFANPRNAAAGTLRQLDPKVVAARQLDFFAYTIHLPQGWTVPAAPAAAAQLDLLAAMSPPRATAAADLPVADLPTTQWGSLELLKQMGFRVNPNRQICADLEAIEAYCDAWNEGRHDLPYMTDGVVIKINALDLQEMIGFTQKFPRWAIAFKYPAEESPTVLKKVTFQVGRTGAITPVAELEPVQLAGTTVSRATLHNADRLAELDLHEHDTIIVRKAGEIIPEVLRVLPELRPVGATICQMPTHCPACGSQLVKPAEEAVTRCVNSSCPAILRGSLAHWVSRGAMDINSVGEKLVAQLLDAGMIKSIAGLYDLNVHELMTLERMGQKSAEKVVEAVSQSKSRPWSRVLYGLGIRLIGTVNAQTLSEEFPTVEALAAATVESIAAIYGIGDEIAQSVNDWFQVPENQQLIARLRAAGLQLKGEGKSTTPIVETAITGKTFVVTGTLPTMKRDEAKDYIKQAGGKVTDSVSKKTNFLVAGENAGSKLTKAQTLGLTILTEEELVALIEPQ</sequence>
<dbReference type="SUPFAM" id="SSF47781">
    <property type="entry name" value="RuvA domain 2-like"/>
    <property type="match status" value="1"/>
</dbReference>
<evidence type="ECO:0000256" key="8">
    <source>
        <dbReference type="ARBA" id="ARBA00022833"/>
    </source>
</evidence>
<dbReference type="Pfam" id="PF03119">
    <property type="entry name" value="DNA_ligase_ZBD"/>
    <property type="match status" value="1"/>
</dbReference>
<keyword evidence="9 15" id="KW-0460">Magnesium</keyword>
<dbReference type="Pfam" id="PF14520">
    <property type="entry name" value="HHH_5"/>
    <property type="match status" value="1"/>
</dbReference>
<dbReference type="Gene3D" id="3.40.50.10190">
    <property type="entry name" value="BRCT domain"/>
    <property type="match status" value="1"/>
</dbReference>
<evidence type="ECO:0000259" key="16">
    <source>
        <dbReference type="PROSITE" id="PS50172"/>
    </source>
</evidence>
<evidence type="ECO:0000256" key="9">
    <source>
        <dbReference type="ARBA" id="ARBA00022842"/>
    </source>
</evidence>
<dbReference type="AlphaFoldDB" id="A0A928VUN5"/>
<dbReference type="SUPFAM" id="SSF52113">
    <property type="entry name" value="BRCT domain"/>
    <property type="match status" value="1"/>
</dbReference>
<evidence type="ECO:0000256" key="2">
    <source>
        <dbReference type="ARBA" id="ARBA00012722"/>
    </source>
</evidence>
<dbReference type="EC" id="6.5.1.2" evidence="2 15"/>
<keyword evidence="8 15" id="KW-0862">Zinc</keyword>
<dbReference type="Pfam" id="PF03120">
    <property type="entry name" value="OB_DNA_ligase"/>
    <property type="match status" value="1"/>
</dbReference>
<reference evidence="17" key="1">
    <citation type="submission" date="2020-10" db="EMBL/GenBank/DDBJ databases">
        <authorList>
            <person name="Castelo-Branco R."/>
            <person name="Eusebio N."/>
            <person name="Adriana R."/>
            <person name="Vieira A."/>
            <person name="Brugerolle De Fraissinette N."/>
            <person name="Rezende De Castro R."/>
            <person name="Schneider M.P."/>
            <person name="Vasconcelos V."/>
            <person name="Leao P.N."/>
        </authorList>
    </citation>
    <scope>NUCLEOTIDE SEQUENCE</scope>
    <source>
        <strain evidence="17">LEGE 11480</strain>
    </source>
</reference>
<dbReference type="PROSITE" id="PS01056">
    <property type="entry name" value="DNA_LIGASE_N2"/>
    <property type="match status" value="1"/>
</dbReference>
<evidence type="ECO:0000256" key="1">
    <source>
        <dbReference type="ARBA" id="ARBA00004067"/>
    </source>
</evidence>
<dbReference type="FunFam" id="2.40.50.140:FF:000012">
    <property type="entry name" value="DNA ligase"/>
    <property type="match status" value="1"/>
</dbReference>
<keyword evidence="4 15" id="KW-0436">Ligase</keyword>
<dbReference type="InterPro" id="IPR001357">
    <property type="entry name" value="BRCT_dom"/>
</dbReference>
<dbReference type="PANTHER" id="PTHR23389">
    <property type="entry name" value="CHROMOSOME TRANSMISSION FIDELITY FACTOR 18"/>
    <property type="match status" value="1"/>
</dbReference>
<dbReference type="SUPFAM" id="SSF56091">
    <property type="entry name" value="DNA ligase/mRNA capping enzyme, catalytic domain"/>
    <property type="match status" value="1"/>
</dbReference>
<keyword evidence="7 15" id="KW-0227">DNA damage</keyword>
<dbReference type="GO" id="GO:0006281">
    <property type="term" value="P:DNA repair"/>
    <property type="evidence" value="ECO:0007669"/>
    <property type="project" value="UniProtKB-KW"/>
</dbReference>
<dbReference type="InterPro" id="IPR012340">
    <property type="entry name" value="NA-bd_OB-fold"/>
</dbReference>
<dbReference type="CDD" id="cd00114">
    <property type="entry name" value="LIGANc"/>
    <property type="match status" value="1"/>
</dbReference>
<evidence type="ECO:0000256" key="10">
    <source>
        <dbReference type="ARBA" id="ARBA00023027"/>
    </source>
</evidence>
<dbReference type="InterPro" id="IPR036420">
    <property type="entry name" value="BRCT_dom_sf"/>
</dbReference>
<feature type="binding site" evidence="15">
    <location>
        <begin position="33"/>
        <end position="37"/>
    </location>
    <ligand>
        <name>NAD(+)</name>
        <dbReference type="ChEBI" id="CHEBI:57540"/>
    </ligand>
</feature>
<comment type="caution">
    <text evidence="15">Lacks conserved residue(s) required for the propagation of feature annotation.</text>
</comment>
<dbReference type="GO" id="GO:0046872">
    <property type="term" value="F:metal ion binding"/>
    <property type="evidence" value="ECO:0007669"/>
    <property type="project" value="UniProtKB-KW"/>
</dbReference>
<dbReference type="GO" id="GO:0006260">
    <property type="term" value="P:DNA replication"/>
    <property type="evidence" value="ECO:0007669"/>
    <property type="project" value="UniProtKB-KW"/>
</dbReference>
<dbReference type="Gene3D" id="3.30.470.30">
    <property type="entry name" value="DNA ligase/mRNA capping enzyme"/>
    <property type="match status" value="1"/>
</dbReference>
<dbReference type="HAMAP" id="MF_01588">
    <property type="entry name" value="DNA_ligase_A"/>
    <property type="match status" value="1"/>
</dbReference>
<dbReference type="FunFam" id="1.10.150.20:FF:000007">
    <property type="entry name" value="DNA ligase"/>
    <property type="match status" value="1"/>
</dbReference>
<evidence type="ECO:0000256" key="4">
    <source>
        <dbReference type="ARBA" id="ARBA00022598"/>
    </source>
</evidence>
<dbReference type="PANTHER" id="PTHR23389:SF9">
    <property type="entry name" value="DNA LIGASE"/>
    <property type="match status" value="1"/>
</dbReference>
<feature type="binding site" evidence="15">
    <location>
        <position position="440"/>
    </location>
    <ligand>
        <name>Zn(2+)</name>
        <dbReference type="ChEBI" id="CHEBI:29105"/>
    </ligand>
</feature>
<dbReference type="SMART" id="SM00278">
    <property type="entry name" value="HhH1"/>
    <property type="match status" value="3"/>
</dbReference>
<evidence type="ECO:0000256" key="11">
    <source>
        <dbReference type="ARBA" id="ARBA00023204"/>
    </source>
</evidence>
<keyword evidence="11 15" id="KW-0234">DNA repair</keyword>
<evidence type="ECO:0000256" key="6">
    <source>
        <dbReference type="ARBA" id="ARBA00022723"/>
    </source>
</evidence>
<evidence type="ECO:0000256" key="5">
    <source>
        <dbReference type="ARBA" id="ARBA00022705"/>
    </source>
</evidence>
<dbReference type="SMART" id="SM00292">
    <property type="entry name" value="BRCT"/>
    <property type="match status" value="1"/>
</dbReference>
<dbReference type="InterPro" id="IPR010994">
    <property type="entry name" value="RuvA_2-like"/>
</dbReference>
<comment type="function">
    <text evidence="1 15">DNA ligase that catalyzes the formation of phosphodiester linkages between 5'-phosphoryl and 3'-hydroxyl groups in double-stranded DNA using NAD as a coenzyme and as the energy source for the reaction. It is essential for DNA replication and repair of damaged DNA.</text>
</comment>
<comment type="catalytic activity">
    <reaction evidence="13 15">
        <text>NAD(+) + (deoxyribonucleotide)n-3'-hydroxyl + 5'-phospho-(deoxyribonucleotide)m = (deoxyribonucleotide)n+m + AMP + beta-nicotinamide D-nucleotide.</text>
        <dbReference type="EC" id="6.5.1.2"/>
    </reaction>
</comment>
<dbReference type="EMBL" id="JADEXQ010000102">
    <property type="protein sequence ID" value="MBE9032394.1"/>
    <property type="molecule type" value="Genomic_DNA"/>
</dbReference>
<keyword evidence="5 15" id="KW-0235">DNA replication</keyword>
<gene>
    <name evidence="15 17" type="primary">ligA</name>
    <name evidence="17" type="ORF">IQ266_21890</name>
</gene>
<dbReference type="Gene3D" id="1.10.150.20">
    <property type="entry name" value="5' to 3' exonuclease, C-terminal subdomain"/>
    <property type="match status" value="2"/>
</dbReference>
<dbReference type="Gene3D" id="1.10.287.610">
    <property type="entry name" value="Helix hairpin bin"/>
    <property type="match status" value="1"/>
</dbReference>
<feature type="binding site" evidence="15">
    <location>
        <position position="322"/>
    </location>
    <ligand>
        <name>NAD(+)</name>
        <dbReference type="ChEBI" id="CHEBI:57540"/>
    </ligand>
</feature>
<dbReference type="InterPro" id="IPR033136">
    <property type="entry name" value="DNA_ligase_CS"/>
</dbReference>
<organism evidence="17 18">
    <name type="scientific">Romeriopsis navalis LEGE 11480</name>
    <dbReference type="NCBI Taxonomy" id="2777977"/>
    <lineage>
        <taxon>Bacteria</taxon>
        <taxon>Bacillati</taxon>
        <taxon>Cyanobacteriota</taxon>
        <taxon>Cyanophyceae</taxon>
        <taxon>Leptolyngbyales</taxon>
        <taxon>Leptolyngbyaceae</taxon>
        <taxon>Romeriopsis</taxon>
        <taxon>Romeriopsis navalis</taxon>
    </lineage>
</organism>
<evidence type="ECO:0000256" key="3">
    <source>
        <dbReference type="ARBA" id="ARBA00013308"/>
    </source>
</evidence>
<dbReference type="InterPro" id="IPR001679">
    <property type="entry name" value="DNA_ligase"/>
</dbReference>
<evidence type="ECO:0000313" key="17">
    <source>
        <dbReference type="EMBL" id="MBE9032394.1"/>
    </source>
</evidence>
<dbReference type="NCBIfam" id="NF005932">
    <property type="entry name" value="PRK07956.1"/>
    <property type="match status" value="1"/>
</dbReference>
<feature type="binding site" evidence="15">
    <location>
        <position position="463"/>
    </location>
    <ligand>
        <name>Zn(2+)</name>
        <dbReference type="ChEBI" id="CHEBI:29105"/>
    </ligand>
</feature>
<dbReference type="NCBIfam" id="TIGR00575">
    <property type="entry name" value="dnlj"/>
    <property type="match status" value="1"/>
</dbReference>
<comment type="similarity">
    <text evidence="14 15">Belongs to the NAD-dependent DNA ligase family. LigA subfamily.</text>
</comment>
<dbReference type="RefSeq" id="WP_264327213.1">
    <property type="nucleotide sequence ID" value="NZ_JADEXQ010000102.1"/>
</dbReference>
<feature type="binding site" evidence="15">
    <location>
        <position position="346"/>
    </location>
    <ligand>
        <name>NAD(+)</name>
        <dbReference type="ChEBI" id="CHEBI:57540"/>
    </ligand>
</feature>
<evidence type="ECO:0000313" key="18">
    <source>
        <dbReference type="Proteomes" id="UP000625316"/>
    </source>
</evidence>
<dbReference type="Pfam" id="PF00533">
    <property type="entry name" value="BRCT"/>
    <property type="match status" value="1"/>
</dbReference>
<dbReference type="CDD" id="cd17748">
    <property type="entry name" value="BRCT_DNA_ligase_like"/>
    <property type="match status" value="1"/>
</dbReference>
<feature type="binding site" evidence="15">
    <location>
        <position position="443"/>
    </location>
    <ligand>
        <name>Zn(2+)</name>
        <dbReference type="ChEBI" id="CHEBI:29105"/>
    </ligand>
</feature>
<dbReference type="GO" id="GO:0005829">
    <property type="term" value="C:cytosol"/>
    <property type="evidence" value="ECO:0007669"/>
    <property type="project" value="TreeGrafter"/>
</dbReference>
<dbReference type="SUPFAM" id="SSF50249">
    <property type="entry name" value="Nucleic acid-binding proteins"/>
    <property type="match status" value="1"/>
</dbReference>
<dbReference type="InterPro" id="IPR013839">
    <property type="entry name" value="DNAligase_adenylation"/>
</dbReference>
<name>A0A928VUN5_9CYAN</name>
<evidence type="ECO:0000256" key="12">
    <source>
        <dbReference type="ARBA" id="ARBA00023211"/>
    </source>
</evidence>
<protein>
    <recommendedName>
        <fullName evidence="3 15">DNA ligase</fullName>
        <ecNumber evidence="2 15">6.5.1.2</ecNumber>
    </recommendedName>
    <alternativeName>
        <fullName evidence="15">Polydeoxyribonucleotide synthase [NAD(+)]</fullName>
    </alternativeName>
</protein>
<dbReference type="InterPro" id="IPR003583">
    <property type="entry name" value="Hlx-hairpin-Hlx_DNA-bd_motif"/>
</dbReference>
<keyword evidence="18" id="KW-1185">Reference proteome</keyword>
<dbReference type="Proteomes" id="UP000625316">
    <property type="component" value="Unassembled WGS sequence"/>
</dbReference>
<dbReference type="GO" id="GO:0003677">
    <property type="term" value="F:DNA binding"/>
    <property type="evidence" value="ECO:0007669"/>
    <property type="project" value="InterPro"/>
</dbReference>
<proteinExistence type="inferred from homology"/>
<dbReference type="InterPro" id="IPR041663">
    <property type="entry name" value="DisA/LigA_HHH"/>
</dbReference>
<keyword evidence="6 15" id="KW-0479">Metal-binding</keyword>
<evidence type="ECO:0000256" key="14">
    <source>
        <dbReference type="ARBA" id="ARBA00060881"/>
    </source>
</evidence>
<dbReference type="FunFam" id="1.10.150.20:FF:000006">
    <property type="entry name" value="DNA ligase"/>
    <property type="match status" value="1"/>
</dbReference>
<dbReference type="Pfam" id="PF12826">
    <property type="entry name" value="HHH_2"/>
    <property type="match status" value="1"/>
</dbReference>
<comment type="caution">
    <text evidence="17">The sequence shown here is derived from an EMBL/GenBank/DDBJ whole genome shotgun (WGS) entry which is preliminary data.</text>
</comment>
<dbReference type="Pfam" id="PF01653">
    <property type="entry name" value="DNA_ligase_aden"/>
    <property type="match status" value="2"/>
</dbReference>
<keyword evidence="12 15" id="KW-0464">Manganese</keyword>
<feature type="domain" description="BRCT" evidence="16">
    <location>
        <begin position="624"/>
        <end position="703"/>
    </location>
</feature>